<evidence type="ECO:0000256" key="10">
    <source>
        <dbReference type="ARBA" id="ARBA00032565"/>
    </source>
</evidence>
<comment type="similarity">
    <text evidence="9">Belongs to the WD repeat peroxin-7 family.</text>
</comment>
<evidence type="ECO:0000256" key="2">
    <source>
        <dbReference type="ARBA" id="ARBA00004514"/>
    </source>
</evidence>
<dbReference type="InterPro" id="IPR001680">
    <property type="entry name" value="WD40_rpt"/>
</dbReference>
<evidence type="ECO:0000313" key="12">
    <source>
        <dbReference type="EMBL" id="KAE8248709.1"/>
    </source>
</evidence>
<dbReference type="InterPro" id="IPR015943">
    <property type="entry name" value="WD40/YVTN_repeat-like_dom_sf"/>
</dbReference>
<dbReference type="GO" id="GO:0005053">
    <property type="term" value="F:peroxisome matrix targeting signal-2 binding"/>
    <property type="evidence" value="ECO:0007669"/>
    <property type="project" value="InterPro"/>
</dbReference>
<dbReference type="EMBL" id="LWDF02000435">
    <property type="protein sequence ID" value="KAE8248709.1"/>
    <property type="molecule type" value="Genomic_DNA"/>
</dbReference>
<reference evidence="12" key="2">
    <citation type="journal article" date="2019" name="IMA Fungus">
        <title>Genome sequencing and comparison of five Tilletia species to identify candidate genes for the detection of regulated species infecting wheat.</title>
        <authorList>
            <person name="Nguyen H.D.T."/>
            <person name="Sultana T."/>
            <person name="Kesanakurti P."/>
            <person name="Hambleton S."/>
        </authorList>
    </citation>
    <scope>NUCLEOTIDE SEQUENCE</scope>
    <source>
        <strain evidence="12">DAOMC 236416</strain>
    </source>
</reference>
<dbReference type="InterPro" id="IPR036322">
    <property type="entry name" value="WD40_repeat_dom_sf"/>
</dbReference>
<evidence type="ECO:0000256" key="5">
    <source>
        <dbReference type="ARBA" id="ARBA00022574"/>
    </source>
</evidence>
<name>A0A177TCZ7_9BASI</name>
<dbReference type="PANTHER" id="PTHR46027">
    <property type="entry name" value="PEROXISOMAL TARGETING SIGNAL 2 RECEPTOR"/>
    <property type="match status" value="1"/>
</dbReference>
<evidence type="ECO:0000256" key="7">
    <source>
        <dbReference type="ARBA" id="ARBA00022927"/>
    </source>
</evidence>
<evidence type="ECO:0000256" key="9">
    <source>
        <dbReference type="ARBA" id="ARBA00024017"/>
    </source>
</evidence>
<comment type="caution">
    <text evidence="12">The sequence shown here is derived from an EMBL/GenBank/DDBJ whole genome shotgun (WGS) entry which is preliminary data.</text>
</comment>
<dbReference type="InterPro" id="IPR019775">
    <property type="entry name" value="WD40_repeat_CS"/>
</dbReference>
<feature type="region of interest" description="Disordered" evidence="11">
    <location>
        <begin position="112"/>
        <end position="132"/>
    </location>
</feature>
<dbReference type="InterPro" id="IPR044536">
    <property type="entry name" value="PEX7"/>
</dbReference>
<keyword evidence="4" id="KW-0963">Cytoplasm</keyword>
<keyword evidence="3" id="KW-0813">Transport</keyword>
<dbReference type="InterPro" id="IPR020472">
    <property type="entry name" value="WD40_PAC1"/>
</dbReference>
<evidence type="ECO:0000256" key="1">
    <source>
        <dbReference type="ARBA" id="ARBA00004253"/>
    </source>
</evidence>
<reference evidence="12" key="1">
    <citation type="submission" date="2016-04" db="EMBL/GenBank/DDBJ databases">
        <authorList>
            <person name="Nguyen H.D."/>
            <person name="Samba Siva P."/>
            <person name="Cullis J."/>
            <person name="Levesque C.A."/>
            <person name="Hambleton S."/>
        </authorList>
    </citation>
    <scope>NUCLEOTIDE SEQUENCE</scope>
    <source>
        <strain evidence="12">DAOMC 236416</strain>
    </source>
</reference>
<proteinExistence type="inferred from homology"/>
<comment type="subcellular location">
    <subcellularLocation>
        <location evidence="2">Cytoplasm</location>
        <location evidence="2">Cytosol</location>
    </subcellularLocation>
    <subcellularLocation>
        <location evidence="1">Peroxisome matrix</location>
    </subcellularLocation>
</comment>
<sequence length="428" mass="45170">MASFGPGGAGGGAGGPVSRLRTPGYAGYNVRWSPFFEHKLAIASAANYGLIGNGRLHVVQLGGPAQAGGAGDLPGMQVSNMFDTQDGLYDVAWSELHENHLISSSGDGSIALWDTSHTPPPSAQGPTPSTRPLAHWRRHTREVFSLSWSPLQKHLFASSSWDGTVRIWTPERAGMEVRMLCLSPDGPALPTSATAPQNAQAPGAPPAPSASAPCVYTCAFSPHSADLIACGAGDGYVRVFDLRIPSPSPNASGAGTNLAAQPIALLPVQGEVLSLDWNKYLPGTLATGSTDRSVKVWDLRAALQPYSSSAQPPQQPHIAMPGQGTSMLSTSPPVPHPTAHAYAIRHVAFSPHAPNLLASASYDMSARVWDTVGPQVKMVGAASTMRLRERHDAHTEFVAGVEWSLFQPGLVASCAWDSEVHLWRAPVR</sequence>
<feature type="region of interest" description="Disordered" evidence="11">
    <location>
        <begin position="307"/>
        <end position="334"/>
    </location>
</feature>
<evidence type="ECO:0000256" key="4">
    <source>
        <dbReference type="ARBA" id="ARBA00022490"/>
    </source>
</evidence>
<dbReference type="Pfam" id="PF00400">
    <property type="entry name" value="WD40"/>
    <property type="match status" value="5"/>
</dbReference>
<dbReference type="PROSITE" id="PS50294">
    <property type="entry name" value="WD_REPEATS_REGION"/>
    <property type="match status" value="2"/>
</dbReference>
<dbReference type="GO" id="GO:0005829">
    <property type="term" value="C:cytosol"/>
    <property type="evidence" value="ECO:0007669"/>
    <property type="project" value="UniProtKB-SubCell"/>
</dbReference>
<gene>
    <name evidence="12" type="ORF">A4X13_0g5507</name>
</gene>
<dbReference type="Gene3D" id="2.130.10.10">
    <property type="entry name" value="YVTN repeat-like/Quinoprotein amine dehydrogenase"/>
    <property type="match status" value="1"/>
</dbReference>
<feature type="region of interest" description="Disordered" evidence="11">
    <location>
        <begin position="188"/>
        <end position="207"/>
    </location>
</feature>
<accession>A0A177TCZ7</accession>
<dbReference type="PROSITE" id="PS50082">
    <property type="entry name" value="WD_REPEATS_2"/>
    <property type="match status" value="3"/>
</dbReference>
<dbReference type="PRINTS" id="PR00320">
    <property type="entry name" value="GPROTEINBRPT"/>
</dbReference>
<keyword evidence="5" id="KW-0853">WD repeat</keyword>
<evidence type="ECO:0000256" key="6">
    <source>
        <dbReference type="ARBA" id="ARBA00022737"/>
    </source>
</evidence>
<evidence type="ECO:0000256" key="11">
    <source>
        <dbReference type="SAM" id="MobiDB-lite"/>
    </source>
</evidence>
<keyword evidence="6" id="KW-0677">Repeat</keyword>
<dbReference type="Proteomes" id="UP000077521">
    <property type="component" value="Unassembled WGS sequence"/>
</dbReference>
<keyword evidence="13" id="KW-1185">Reference proteome</keyword>
<dbReference type="SMART" id="SM00320">
    <property type="entry name" value="WD40"/>
    <property type="match status" value="6"/>
</dbReference>
<keyword evidence="7" id="KW-0653">Protein transport</keyword>
<evidence type="ECO:0000256" key="8">
    <source>
        <dbReference type="ARBA" id="ARBA00023140"/>
    </source>
</evidence>
<organism evidence="12 13">
    <name type="scientific">Tilletia indica</name>
    <dbReference type="NCBI Taxonomy" id="43049"/>
    <lineage>
        <taxon>Eukaryota</taxon>
        <taxon>Fungi</taxon>
        <taxon>Dikarya</taxon>
        <taxon>Basidiomycota</taxon>
        <taxon>Ustilaginomycotina</taxon>
        <taxon>Exobasidiomycetes</taxon>
        <taxon>Tilletiales</taxon>
        <taxon>Tilletiaceae</taxon>
        <taxon>Tilletia</taxon>
    </lineage>
</organism>
<feature type="compositionally biased region" description="Low complexity" evidence="11">
    <location>
        <begin position="193"/>
        <end position="202"/>
    </location>
</feature>
<keyword evidence="8" id="KW-0576">Peroxisome</keyword>
<dbReference type="PROSITE" id="PS00678">
    <property type="entry name" value="WD_REPEATS_1"/>
    <property type="match status" value="1"/>
</dbReference>
<dbReference type="GO" id="GO:0016558">
    <property type="term" value="P:protein import into peroxisome matrix"/>
    <property type="evidence" value="ECO:0007669"/>
    <property type="project" value="InterPro"/>
</dbReference>
<dbReference type="GO" id="GO:0005782">
    <property type="term" value="C:peroxisomal matrix"/>
    <property type="evidence" value="ECO:0007669"/>
    <property type="project" value="UniProtKB-SubCell"/>
</dbReference>
<evidence type="ECO:0000313" key="13">
    <source>
        <dbReference type="Proteomes" id="UP000077521"/>
    </source>
</evidence>
<dbReference type="SUPFAM" id="SSF50978">
    <property type="entry name" value="WD40 repeat-like"/>
    <property type="match status" value="1"/>
</dbReference>
<dbReference type="PANTHER" id="PTHR46027:SF1">
    <property type="entry name" value="PEROXISOMAL TARGETING SIGNAL 2 RECEPTOR"/>
    <property type="match status" value="1"/>
</dbReference>
<evidence type="ECO:0000256" key="3">
    <source>
        <dbReference type="ARBA" id="ARBA00022448"/>
    </source>
</evidence>
<dbReference type="AlphaFoldDB" id="A0A177TCZ7"/>
<protein>
    <recommendedName>
        <fullName evidence="10">Peroxin-7</fullName>
    </recommendedName>
</protein>